<proteinExistence type="predicted"/>
<reference evidence="1" key="2">
    <citation type="submission" date="2025-08" db="UniProtKB">
        <authorList>
            <consortium name="Ensembl"/>
        </authorList>
    </citation>
    <scope>IDENTIFICATION</scope>
    <source>
        <strain evidence="1">Thorbecke</strain>
    </source>
</reference>
<evidence type="ECO:0000313" key="2">
    <source>
        <dbReference type="Proteomes" id="UP000001811"/>
    </source>
</evidence>
<dbReference type="EMBL" id="AAGW02067578">
    <property type="status" value="NOT_ANNOTATED_CDS"/>
    <property type="molecule type" value="Genomic_DNA"/>
</dbReference>
<dbReference type="Ensembl" id="ENSOCUT00000022695.2">
    <property type="protein sequence ID" value="ENSOCUP00000035486.1"/>
    <property type="gene ID" value="ENSOCUG00000023411.2"/>
</dbReference>
<protein>
    <submittedName>
        <fullName evidence="1">Uncharacterized protein</fullName>
    </submittedName>
</protein>
<dbReference type="SMR" id="A0A5F9CPB3"/>
<keyword evidence="2" id="KW-1185">Reference proteome</keyword>
<accession>A0A5F9CPB3</accession>
<dbReference type="AlphaFoldDB" id="A0A5F9CPB3"/>
<dbReference type="Proteomes" id="UP000001811">
    <property type="component" value="Chromosome 18"/>
</dbReference>
<dbReference type="STRING" id="9986.ENSOCUP00000035486"/>
<evidence type="ECO:0000313" key="1">
    <source>
        <dbReference type="Ensembl" id="ENSOCUP00000035486.1"/>
    </source>
</evidence>
<dbReference type="GeneTree" id="ENSGT00980000202257"/>
<dbReference type="Bgee" id="ENSOCUG00000023411">
    <property type="expression patterns" value="Expressed in testis"/>
</dbReference>
<dbReference type="InParanoid" id="A0A5F9CPB3"/>
<reference evidence="1" key="3">
    <citation type="submission" date="2025-09" db="UniProtKB">
        <authorList>
            <consortium name="Ensembl"/>
        </authorList>
    </citation>
    <scope>IDENTIFICATION</scope>
    <source>
        <strain evidence="1">Thorbecke</strain>
    </source>
</reference>
<sequence>MKEPQIIASVGLDRELSDLLDFSMMFLLPVASRKGWPVSLASAQFRGAVALCTVVKTLLMMPVCACIRVPGFKSLLHF</sequence>
<reference evidence="1 2" key="1">
    <citation type="journal article" date="2011" name="Nature">
        <title>A high-resolution map of human evolutionary constraint using 29 mammals.</title>
        <authorList>
            <person name="Lindblad-Toh K."/>
            <person name="Garber M."/>
            <person name="Zuk O."/>
            <person name="Lin M.F."/>
            <person name="Parker B.J."/>
            <person name="Washietl S."/>
            <person name="Kheradpour P."/>
            <person name="Ernst J."/>
            <person name="Jordan G."/>
            <person name="Mauceli E."/>
            <person name="Ward L.D."/>
            <person name="Lowe C.B."/>
            <person name="Holloway A.K."/>
            <person name="Clamp M."/>
            <person name="Gnerre S."/>
            <person name="Alfoldi J."/>
            <person name="Beal K."/>
            <person name="Chang J."/>
            <person name="Clawson H."/>
            <person name="Cuff J."/>
            <person name="Di Palma F."/>
            <person name="Fitzgerald S."/>
            <person name="Flicek P."/>
            <person name="Guttman M."/>
            <person name="Hubisz M.J."/>
            <person name="Jaffe D.B."/>
            <person name="Jungreis I."/>
            <person name="Kent W.J."/>
            <person name="Kostka D."/>
            <person name="Lara M."/>
            <person name="Martins A.L."/>
            <person name="Massingham T."/>
            <person name="Moltke I."/>
            <person name="Raney B.J."/>
            <person name="Rasmussen M.D."/>
            <person name="Robinson J."/>
            <person name="Stark A."/>
            <person name="Vilella A.J."/>
            <person name="Wen J."/>
            <person name="Xie X."/>
            <person name="Zody M.C."/>
            <person name="Baldwin J."/>
            <person name="Bloom T."/>
            <person name="Chin C.W."/>
            <person name="Heiman D."/>
            <person name="Nicol R."/>
            <person name="Nusbaum C."/>
            <person name="Young S."/>
            <person name="Wilkinson J."/>
            <person name="Worley K.C."/>
            <person name="Kovar C.L."/>
            <person name="Muzny D.M."/>
            <person name="Gibbs R.A."/>
            <person name="Cree A."/>
            <person name="Dihn H.H."/>
            <person name="Fowler G."/>
            <person name="Jhangiani S."/>
            <person name="Joshi V."/>
            <person name="Lee S."/>
            <person name="Lewis L.R."/>
            <person name="Nazareth L.V."/>
            <person name="Okwuonu G."/>
            <person name="Santibanez J."/>
            <person name="Warren W.C."/>
            <person name="Mardis E.R."/>
            <person name="Weinstock G.M."/>
            <person name="Wilson R.K."/>
            <person name="Delehaunty K."/>
            <person name="Dooling D."/>
            <person name="Fronik C."/>
            <person name="Fulton L."/>
            <person name="Fulton B."/>
            <person name="Graves T."/>
            <person name="Minx P."/>
            <person name="Sodergren E."/>
            <person name="Birney E."/>
            <person name="Margulies E.H."/>
            <person name="Herrero J."/>
            <person name="Green E.D."/>
            <person name="Haussler D."/>
            <person name="Siepel A."/>
            <person name="Goldman N."/>
            <person name="Pollard K.S."/>
            <person name="Pedersen J.S."/>
            <person name="Lander E.S."/>
            <person name="Kellis M."/>
        </authorList>
    </citation>
    <scope>NUCLEOTIDE SEQUENCE [LARGE SCALE GENOMIC DNA]</scope>
    <source>
        <strain evidence="1 2">Thorbecke inbred</strain>
    </source>
</reference>
<name>A0A5F9CPB3_RABIT</name>
<organism evidence="1 2">
    <name type="scientific">Oryctolagus cuniculus</name>
    <name type="common">Rabbit</name>
    <dbReference type="NCBI Taxonomy" id="9986"/>
    <lineage>
        <taxon>Eukaryota</taxon>
        <taxon>Metazoa</taxon>
        <taxon>Chordata</taxon>
        <taxon>Craniata</taxon>
        <taxon>Vertebrata</taxon>
        <taxon>Euteleostomi</taxon>
        <taxon>Mammalia</taxon>
        <taxon>Eutheria</taxon>
        <taxon>Euarchontoglires</taxon>
        <taxon>Glires</taxon>
        <taxon>Lagomorpha</taxon>
        <taxon>Leporidae</taxon>
        <taxon>Oryctolagus</taxon>
    </lineage>
</organism>